<dbReference type="Pfam" id="PF01243">
    <property type="entry name" value="PNPOx_N"/>
    <property type="match status" value="1"/>
</dbReference>
<name>A0ABP7S1R0_9PSEU</name>
<evidence type="ECO:0000313" key="3">
    <source>
        <dbReference type="Proteomes" id="UP001501747"/>
    </source>
</evidence>
<dbReference type="Proteomes" id="UP001501747">
    <property type="component" value="Unassembled WGS sequence"/>
</dbReference>
<dbReference type="InterPro" id="IPR011576">
    <property type="entry name" value="Pyridox_Oxase_N"/>
</dbReference>
<keyword evidence="3" id="KW-1185">Reference proteome</keyword>
<dbReference type="SUPFAM" id="SSF50475">
    <property type="entry name" value="FMN-binding split barrel"/>
    <property type="match status" value="1"/>
</dbReference>
<proteinExistence type="predicted"/>
<dbReference type="Gene3D" id="2.30.110.10">
    <property type="entry name" value="Electron Transport, Fmn-binding Protein, Chain A"/>
    <property type="match status" value="1"/>
</dbReference>
<gene>
    <name evidence="2" type="ORF">GCM10022247_28000</name>
</gene>
<dbReference type="InterPro" id="IPR012349">
    <property type="entry name" value="Split_barrel_FMN-bd"/>
</dbReference>
<reference evidence="3" key="1">
    <citation type="journal article" date="2019" name="Int. J. Syst. Evol. Microbiol.">
        <title>The Global Catalogue of Microorganisms (GCM) 10K type strain sequencing project: providing services to taxonomists for standard genome sequencing and annotation.</title>
        <authorList>
            <consortium name="The Broad Institute Genomics Platform"/>
            <consortium name="The Broad Institute Genome Sequencing Center for Infectious Disease"/>
            <person name="Wu L."/>
            <person name="Ma J."/>
        </authorList>
    </citation>
    <scope>NUCLEOTIDE SEQUENCE [LARGE SCALE GENOMIC DNA]</scope>
    <source>
        <strain evidence="3">JCM 17342</strain>
    </source>
</reference>
<accession>A0ABP7S1R0</accession>
<evidence type="ECO:0000259" key="1">
    <source>
        <dbReference type="Pfam" id="PF01243"/>
    </source>
</evidence>
<organism evidence="2 3">
    <name type="scientific">Allokutzneria multivorans</name>
    <dbReference type="NCBI Taxonomy" id="1142134"/>
    <lineage>
        <taxon>Bacteria</taxon>
        <taxon>Bacillati</taxon>
        <taxon>Actinomycetota</taxon>
        <taxon>Actinomycetes</taxon>
        <taxon>Pseudonocardiales</taxon>
        <taxon>Pseudonocardiaceae</taxon>
        <taxon>Allokutzneria</taxon>
    </lineage>
</organism>
<comment type="caution">
    <text evidence="2">The sequence shown here is derived from an EMBL/GenBank/DDBJ whole genome shotgun (WGS) entry which is preliminary data.</text>
</comment>
<dbReference type="EMBL" id="BAABAL010000008">
    <property type="protein sequence ID" value="GAA4005235.1"/>
    <property type="molecule type" value="Genomic_DNA"/>
</dbReference>
<protein>
    <recommendedName>
        <fullName evidence="1">Pyridoxamine 5'-phosphate oxidase N-terminal domain-containing protein</fullName>
    </recommendedName>
</protein>
<feature type="domain" description="Pyridoxamine 5'-phosphate oxidase N-terminal" evidence="1">
    <location>
        <begin position="8"/>
        <end position="106"/>
    </location>
</feature>
<sequence>MSEVAELARTTLATHQSLFLATSGPTGPWVNGVYFAEDGLYSLLLVLEQRGRTLAALRENPMAAVIVSTGSPADPFLQATVRAEILEEGPDAEAARARLLAKVPYVAPFLETPIVTARLRVESWRVTDIPNGWLPGRDLAA</sequence>
<dbReference type="RefSeq" id="WP_344874655.1">
    <property type="nucleotide sequence ID" value="NZ_BAABAL010000008.1"/>
</dbReference>
<evidence type="ECO:0000313" key="2">
    <source>
        <dbReference type="EMBL" id="GAA4005235.1"/>
    </source>
</evidence>